<evidence type="ECO:0000313" key="3">
    <source>
        <dbReference type="Proteomes" id="UP000626795"/>
    </source>
</evidence>
<organism evidence="2 3">
    <name type="scientific">Neisseria subflava</name>
    <dbReference type="NCBI Taxonomy" id="28449"/>
    <lineage>
        <taxon>Bacteria</taxon>
        <taxon>Pseudomonadati</taxon>
        <taxon>Pseudomonadota</taxon>
        <taxon>Betaproteobacteria</taxon>
        <taxon>Neisseriales</taxon>
        <taxon>Neisseriaceae</taxon>
        <taxon>Neisseria</taxon>
    </lineage>
</organism>
<dbReference type="AlphaFoldDB" id="A0A9X9QYZ3"/>
<keyword evidence="1" id="KW-1133">Transmembrane helix</keyword>
<feature type="transmembrane region" description="Helical" evidence="1">
    <location>
        <begin position="52"/>
        <end position="70"/>
    </location>
</feature>
<feature type="transmembrane region" description="Helical" evidence="1">
    <location>
        <begin position="27"/>
        <end position="45"/>
    </location>
</feature>
<dbReference type="EMBL" id="CABFLZ010000033">
    <property type="protein sequence ID" value="VTY07702.1"/>
    <property type="molecule type" value="Genomic_DNA"/>
</dbReference>
<reference evidence="2" key="1">
    <citation type="submission" date="2019-05" db="EMBL/GenBank/DDBJ databases">
        <authorList>
            <person name="Hibberd M."/>
        </authorList>
    </citation>
    <scope>NUCLEOTIDE SEQUENCE</scope>
    <source>
        <strain evidence="2">Neisseria_subflava_BgEED23</strain>
    </source>
</reference>
<keyword evidence="3" id="KW-1185">Reference proteome</keyword>
<sequence length="100" mass="10791">MTTQHQFEDGHTETDNLPLDFSDYVEITGKVIFCLFNAGLFIWIFSGLFDAASPVFSAVFAVFIGLFALICASPATALAAYLFSIVFSGALAIANRPKTS</sequence>
<keyword evidence="1" id="KW-0812">Transmembrane</keyword>
<gene>
    <name evidence="2" type="ORF">ONOEEDHL_00672</name>
</gene>
<protein>
    <submittedName>
        <fullName evidence="2">Uncharacterized protein</fullName>
    </submittedName>
</protein>
<name>A0A9X9QYZ3_NEISU</name>
<evidence type="ECO:0000256" key="1">
    <source>
        <dbReference type="SAM" id="Phobius"/>
    </source>
</evidence>
<dbReference type="Proteomes" id="UP000626795">
    <property type="component" value="Unassembled WGS sequence"/>
</dbReference>
<keyword evidence="1" id="KW-0472">Membrane</keyword>
<evidence type="ECO:0000313" key="2">
    <source>
        <dbReference type="EMBL" id="VTY07702.1"/>
    </source>
</evidence>
<proteinExistence type="predicted"/>
<comment type="caution">
    <text evidence="2">The sequence shown here is derived from an EMBL/GenBank/DDBJ whole genome shotgun (WGS) entry which is preliminary data.</text>
</comment>
<accession>A0A9X9QYZ3</accession>
<dbReference type="RefSeq" id="WP_060974900.1">
    <property type="nucleotide sequence ID" value="NZ_CABFLZ010000033.1"/>
</dbReference>